<name>A0A934MJ02_9HYPH</name>
<dbReference type="Pfam" id="PF13561">
    <property type="entry name" value="adh_short_C2"/>
    <property type="match status" value="1"/>
</dbReference>
<organism evidence="4 5">
    <name type="scientific">Acuticoccus mangrovi</name>
    <dbReference type="NCBI Taxonomy" id="2796142"/>
    <lineage>
        <taxon>Bacteria</taxon>
        <taxon>Pseudomonadati</taxon>
        <taxon>Pseudomonadota</taxon>
        <taxon>Alphaproteobacteria</taxon>
        <taxon>Hyphomicrobiales</taxon>
        <taxon>Amorphaceae</taxon>
        <taxon>Acuticoccus</taxon>
    </lineage>
</organism>
<accession>A0A934MJ02</accession>
<reference evidence="4" key="1">
    <citation type="submission" date="2020-12" db="EMBL/GenBank/DDBJ databases">
        <title>Bacterial taxonomy.</title>
        <authorList>
            <person name="Pan X."/>
        </authorList>
    </citation>
    <scope>NUCLEOTIDE SEQUENCE</scope>
    <source>
        <strain evidence="4">B2012</strain>
    </source>
</reference>
<dbReference type="NCBIfam" id="NF005681">
    <property type="entry name" value="PRK07478.1"/>
    <property type="match status" value="1"/>
</dbReference>
<sequence length="256" mass="25564">MHPHENKRLQDRTIIVTGASSGIGAAAARLFAAEGANVVLGARRGDRLTALVEAIAADGGRAAALAGDVRDEAYAAALVAIATEGFGGLDGAFNNAGVVGTLAPVEALSMAEVEETLAVNLTAAFAAARHQIPALRARGAGALVFTSSFVGHTTGLAGMGAYAAAKAGLVGLVRVLAAEHGAEGIRANALLPGGTRTAMAGDDPDVHAYVAGLHALKRMADPMEIARAALFLLSDDASFVTGAAMMVDGGNSITKA</sequence>
<dbReference type="CDD" id="cd05233">
    <property type="entry name" value="SDR_c"/>
    <property type="match status" value="1"/>
</dbReference>
<dbReference type="InterPro" id="IPR057326">
    <property type="entry name" value="KR_dom"/>
</dbReference>
<keyword evidence="5" id="KW-1185">Reference proteome</keyword>
<gene>
    <name evidence="4" type="ORF">JCR33_18715</name>
</gene>
<feature type="domain" description="Ketoreductase" evidence="3">
    <location>
        <begin position="12"/>
        <end position="207"/>
    </location>
</feature>
<dbReference type="PRINTS" id="PR00080">
    <property type="entry name" value="SDRFAMILY"/>
</dbReference>
<dbReference type="SMART" id="SM00822">
    <property type="entry name" value="PKS_KR"/>
    <property type="match status" value="1"/>
</dbReference>
<proteinExistence type="inferred from homology"/>
<evidence type="ECO:0000256" key="1">
    <source>
        <dbReference type="ARBA" id="ARBA00006484"/>
    </source>
</evidence>
<dbReference type="PRINTS" id="PR00081">
    <property type="entry name" value="GDHRDH"/>
</dbReference>
<dbReference type="EMBL" id="JAEKJA010000020">
    <property type="protein sequence ID" value="MBJ3777746.1"/>
    <property type="molecule type" value="Genomic_DNA"/>
</dbReference>
<evidence type="ECO:0000313" key="5">
    <source>
        <dbReference type="Proteomes" id="UP000609531"/>
    </source>
</evidence>
<dbReference type="FunFam" id="3.40.50.720:FF:000084">
    <property type="entry name" value="Short-chain dehydrogenase reductase"/>
    <property type="match status" value="1"/>
</dbReference>
<comment type="similarity">
    <text evidence="1">Belongs to the short-chain dehydrogenases/reductases (SDR) family.</text>
</comment>
<protein>
    <submittedName>
        <fullName evidence="4">SDR family oxidoreductase</fullName>
    </submittedName>
</protein>
<dbReference type="PANTHER" id="PTHR43669:SF3">
    <property type="entry name" value="ALCOHOL DEHYDROGENASE, PUTATIVE (AFU_ORTHOLOGUE AFUA_3G03445)-RELATED"/>
    <property type="match status" value="1"/>
</dbReference>
<dbReference type="SUPFAM" id="SSF51735">
    <property type="entry name" value="NAD(P)-binding Rossmann-fold domains"/>
    <property type="match status" value="1"/>
</dbReference>
<dbReference type="InterPro" id="IPR036291">
    <property type="entry name" value="NAD(P)-bd_dom_sf"/>
</dbReference>
<evidence type="ECO:0000256" key="2">
    <source>
        <dbReference type="ARBA" id="ARBA00023002"/>
    </source>
</evidence>
<evidence type="ECO:0000259" key="3">
    <source>
        <dbReference type="SMART" id="SM00822"/>
    </source>
</evidence>
<dbReference type="GO" id="GO:0016491">
    <property type="term" value="F:oxidoreductase activity"/>
    <property type="evidence" value="ECO:0007669"/>
    <property type="project" value="UniProtKB-KW"/>
</dbReference>
<evidence type="ECO:0000313" key="4">
    <source>
        <dbReference type="EMBL" id="MBJ3777746.1"/>
    </source>
</evidence>
<dbReference type="PANTHER" id="PTHR43669">
    <property type="entry name" value="5-KETO-D-GLUCONATE 5-REDUCTASE"/>
    <property type="match status" value="1"/>
</dbReference>
<dbReference type="AlphaFoldDB" id="A0A934MJ02"/>
<dbReference type="InterPro" id="IPR002347">
    <property type="entry name" value="SDR_fam"/>
</dbReference>
<dbReference type="Gene3D" id="3.40.50.720">
    <property type="entry name" value="NAD(P)-binding Rossmann-like Domain"/>
    <property type="match status" value="1"/>
</dbReference>
<dbReference type="RefSeq" id="WP_198883651.1">
    <property type="nucleotide sequence ID" value="NZ_JAEKJA010000020.1"/>
</dbReference>
<keyword evidence="2" id="KW-0560">Oxidoreductase</keyword>
<comment type="caution">
    <text evidence="4">The sequence shown here is derived from an EMBL/GenBank/DDBJ whole genome shotgun (WGS) entry which is preliminary data.</text>
</comment>
<dbReference type="Proteomes" id="UP000609531">
    <property type="component" value="Unassembled WGS sequence"/>
</dbReference>